<evidence type="ECO:0000313" key="2">
    <source>
        <dbReference type="EMBL" id="KAJ7419371.1"/>
    </source>
</evidence>
<accession>A0ABQ9DDC9</accession>
<keyword evidence="3" id="KW-1185">Reference proteome</keyword>
<reference evidence="2" key="1">
    <citation type="submission" date="2019-10" db="EMBL/GenBank/DDBJ databases">
        <authorList>
            <person name="Soares A.E.R."/>
            <person name="Aleixo A."/>
            <person name="Schneider P."/>
            <person name="Miyaki C.Y."/>
            <person name="Schneider M.P."/>
            <person name="Mello C."/>
            <person name="Vasconcelos A.T.R."/>
        </authorList>
    </citation>
    <scope>NUCLEOTIDE SEQUENCE</scope>
    <source>
        <tissue evidence="2">Muscle</tissue>
    </source>
</reference>
<name>A0ABQ9DDC9_9PASS</name>
<dbReference type="Proteomes" id="UP001145742">
    <property type="component" value="Unassembled WGS sequence"/>
</dbReference>
<feature type="transmembrane region" description="Helical" evidence="1">
    <location>
        <begin position="27"/>
        <end position="50"/>
    </location>
</feature>
<dbReference type="EMBL" id="WHWB01033514">
    <property type="protein sequence ID" value="KAJ7419371.1"/>
    <property type="molecule type" value="Genomic_DNA"/>
</dbReference>
<keyword evidence="1" id="KW-0812">Transmembrane</keyword>
<organism evidence="2 3">
    <name type="scientific">Willisornis vidua</name>
    <name type="common">Xingu scale-backed antbird</name>
    <dbReference type="NCBI Taxonomy" id="1566151"/>
    <lineage>
        <taxon>Eukaryota</taxon>
        <taxon>Metazoa</taxon>
        <taxon>Chordata</taxon>
        <taxon>Craniata</taxon>
        <taxon>Vertebrata</taxon>
        <taxon>Euteleostomi</taxon>
        <taxon>Archelosauria</taxon>
        <taxon>Archosauria</taxon>
        <taxon>Dinosauria</taxon>
        <taxon>Saurischia</taxon>
        <taxon>Theropoda</taxon>
        <taxon>Coelurosauria</taxon>
        <taxon>Aves</taxon>
        <taxon>Neognathae</taxon>
        <taxon>Neoaves</taxon>
        <taxon>Telluraves</taxon>
        <taxon>Australaves</taxon>
        <taxon>Passeriformes</taxon>
        <taxon>Thamnophilidae</taxon>
        <taxon>Willisornis</taxon>
    </lineage>
</organism>
<protein>
    <submittedName>
        <fullName evidence="2">Uncharacterized protein</fullName>
    </submittedName>
</protein>
<evidence type="ECO:0000256" key="1">
    <source>
        <dbReference type="SAM" id="Phobius"/>
    </source>
</evidence>
<evidence type="ECO:0000313" key="3">
    <source>
        <dbReference type="Proteomes" id="UP001145742"/>
    </source>
</evidence>
<keyword evidence="1" id="KW-1133">Transmembrane helix</keyword>
<keyword evidence="1" id="KW-0472">Membrane</keyword>
<comment type="caution">
    <text evidence="2">The sequence shown here is derived from an EMBL/GenBank/DDBJ whole genome shotgun (WGS) entry which is preliminary data.</text>
</comment>
<gene>
    <name evidence="2" type="ORF">WISP_54298</name>
</gene>
<sequence>MLKGLVGNLYEEGLRSLGLFSLEKRKLIGDLIVVFNILMMGGGGAGSLVTSDKTQENGMKLSQGRFRLHITKRFFIQVVVGHWNRLPREVVTAPSLTQFRNHWTILLGT</sequence>
<proteinExistence type="predicted"/>